<keyword evidence="3" id="KW-1185">Reference proteome</keyword>
<feature type="transmembrane region" description="Helical" evidence="1">
    <location>
        <begin position="6"/>
        <end position="27"/>
    </location>
</feature>
<protein>
    <submittedName>
        <fullName evidence="2">Uncharacterized protein</fullName>
    </submittedName>
</protein>
<keyword evidence="1" id="KW-1133">Transmembrane helix</keyword>
<dbReference type="EMBL" id="SRXU01000012">
    <property type="protein sequence ID" value="TGX37570.1"/>
    <property type="molecule type" value="Genomic_DNA"/>
</dbReference>
<reference evidence="2 3" key="1">
    <citation type="submission" date="2019-04" db="EMBL/GenBank/DDBJ databases">
        <title>Sphingomonas psychrotolerans sp. nov., isolated from soil in the Tianshan Mountains, Xinjiang, China.</title>
        <authorList>
            <person name="Luo Y."/>
            <person name="Sheng H."/>
        </authorList>
    </citation>
    <scope>NUCLEOTIDE SEQUENCE [LARGE SCALE GENOMIC DNA]</scope>
    <source>
        <strain evidence="2 3">KIS18-15</strain>
    </source>
</reference>
<gene>
    <name evidence="2" type="ORF">E5A74_19675</name>
</gene>
<evidence type="ECO:0000313" key="2">
    <source>
        <dbReference type="EMBL" id="TGX37570.1"/>
    </source>
</evidence>
<dbReference type="AlphaFoldDB" id="A0A4S1W8M0"/>
<accession>A0A4S1W8M0</accession>
<proteinExistence type="predicted"/>
<sequence length="90" mass="9864">MAVIGFVARWLFALTLAFIAFPIMVTIGARLWQGPGENFDLVGGILVIGVLQFFPPLNLWMIPFLLGTVGACIWHARAQRSAADHEDPQA</sequence>
<comment type="caution">
    <text evidence="2">The sequence shown here is derived from an EMBL/GenBank/DDBJ whole genome shotgun (WGS) entry which is preliminary data.</text>
</comment>
<name>A0A4S1W8M0_9SPHN</name>
<evidence type="ECO:0000256" key="1">
    <source>
        <dbReference type="SAM" id="Phobius"/>
    </source>
</evidence>
<keyword evidence="1" id="KW-0472">Membrane</keyword>
<organism evidence="2 3">
    <name type="scientific">Sphingomonas naasensis</name>
    <dbReference type="NCBI Taxonomy" id="1344951"/>
    <lineage>
        <taxon>Bacteria</taxon>
        <taxon>Pseudomonadati</taxon>
        <taxon>Pseudomonadota</taxon>
        <taxon>Alphaproteobacteria</taxon>
        <taxon>Sphingomonadales</taxon>
        <taxon>Sphingomonadaceae</taxon>
        <taxon>Sphingomonas</taxon>
    </lineage>
</organism>
<keyword evidence="1" id="KW-0812">Transmembrane</keyword>
<dbReference type="RefSeq" id="WP_135987334.1">
    <property type="nucleotide sequence ID" value="NZ_JAASQM010000002.1"/>
</dbReference>
<dbReference type="Proteomes" id="UP000309848">
    <property type="component" value="Unassembled WGS sequence"/>
</dbReference>
<evidence type="ECO:0000313" key="3">
    <source>
        <dbReference type="Proteomes" id="UP000309848"/>
    </source>
</evidence>